<evidence type="ECO:0000313" key="1">
    <source>
        <dbReference type="EMBL" id="MCU9840480.1"/>
    </source>
</evidence>
<organism evidence="1 2">
    <name type="scientific">Ruegeria marisflavi</name>
    <dbReference type="NCBI Taxonomy" id="2984152"/>
    <lineage>
        <taxon>Bacteria</taxon>
        <taxon>Pseudomonadati</taxon>
        <taxon>Pseudomonadota</taxon>
        <taxon>Alphaproteobacteria</taxon>
        <taxon>Rhodobacterales</taxon>
        <taxon>Roseobacteraceae</taxon>
        <taxon>Ruegeria</taxon>
    </lineage>
</organism>
<proteinExistence type="predicted"/>
<name>A0ABT2WX65_9RHOB</name>
<protein>
    <submittedName>
        <fullName evidence="1">Uncharacterized protein</fullName>
    </submittedName>
</protein>
<dbReference type="Proteomes" id="UP001321014">
    <property type="component" value="Unassembled WGS sequence"/>
</dbReference>
<reference evidence="1 2" key="1">
    <citation type="submission" date="2022-10" db="EMBL/GenBank/DDBJ databases">
        <title>Ruegeria sp. nov., isolated from ocean surface water.</title>
        <authorList>
            <person name="He W."/>
            <person name="Wang L."/>
            <person name="Zhang D.-F."/>
        </authorList>
    </citation>
    <scope>NUCLEOTIDE SEQUENCE [LARGE SCALE GENOMIC DNA]</scope>
    <source>
        <strain evidence="1 2">WL0004</strain>
    </source>
</reference>
<dbReference type="RefSeq" id="WP_263390347.1">
    <property type="nucleotide sequence ID" value="NZ_JAOVQN010000041.1"/>
</dbReference>
<sequence>MICSDVNQEPLPGVDDAGGALKRHGIYVDSKARVVSLRRGRSTPTARLYADTKWRNGAHASALQKLEGVERPSSAVRLAPNEQHRVVQVPFACPGLAKG</sequence>
<comment type="caution">
    <text evidence="1">The sequence shown here is derived from an EMBL/GenBank/DDBJ whole genome shotgun (WGS) entry which is preliminary data.</text>
</comment>
<evidence type="ECO:0000313" key="2">
    <source>
        <dbReference type="Proteomes" id="UP001321014"/>
    </source>
</evidence>
<keyword evidence="2" id="KW-1185">Reference proteome</keyword>
<dbReference type="EMBL" id="JAOVQN010000041">
    <property type="protein sequence ID" value="MCU9840480.1"/>
    <property type="molecule type" value="Genomic_DNA"/>
</dbReference>
<gene>
    <name evidence="1" type="ORF">OEZ49_22275</name>
</gene>
<accession>A0ABT2WX65</accession>